<comment type="catalytic activity">
    <reaction evidence="12 13">
        <text>a 2'-deoxyribonucleoside 5'-diphosphate + [thioredoxin]-disulfide + H2O = a ribonucleoside 5'-diphosphate + [thioredoxin]-dithiol</text>
        <dbReference type="Rhea" id="RHEA:23252"/>
        <dbReference type="Rhea" id="RHEA-COMP:10698"/>
        <dbReference type="Rhea" id="RHEA-COMP:10700"/>
        <dbReference type="ChEBI" id="CHEBI:15377"/>
        <dbReference type="ChEBI" id="CHEBI:29950"/>
        <dbReference type="ChEBI" id="CHEBI:50058"/>
        <dbReference type="ChEBI" id="CHEBI:57930"/>
        <dbReference type="ChEBI" id="CHEBI:73316"/>
        <dbReference type="EC" id="1.17.4.1"/>
    </reaction>
</comment>
<keyword evidence="7 13" id="KW-0547">Nucleotide-binding</keyword>
<evidence type="ECO:0000256" key="10">
    <source>
        <dbReference type="ARBA" id="ARBA00023285"/>
    </source>
</evidence>
<protein>
    <recommendedName>
        <fullName evidence="4 13">Vitamin B12-dependent ribonucleotide reductase</fullName>
        <ecNumber evidence="3 13">1.17.4.1</ecNumber>
    </recommendedName>
</protein>
<dbReference type="AlphaFoldDB" id="A0A538SD03"/>
<keyword evidence="5 13" id="KW-0846">Cobalamin</keyword>
<dbReference type="InterPro" id="IPR013344">
    <property type="entry name" value="RNR_NrdJ/NrdZ"/>
</dbReference>
<evidence type="ECO:0000259" key="17">
    <source>
        <dbReference type="Pfam" id="PF12637"/>
    </source>
</evidence>
<feature type="region of interest" description="Disordered" evidence="14">
    <location>
        <begin position="1"/>
        <end position="20"/>
    </location>
</feature>
<dbReference type="NCBIfam" id="TIGR02504">
    <property type="entry name" value="NrdJ_Z"/>
    <property type="match status" value="1"/>
</dbReference>
<evidence type="ECO:0000256" key="1">
    <source>
        <dbReference type="ARBA" id="ARBA00001922"/>
    </source>
</evidence>
<dbReference type="InterPro" id="IPR013678">
    <property type="entry name" value="RNR_2_N"/>
</dbReference>
<evidence type="ECO:0000256" key="2">
    <source>
        <dbReference type="ARBA" id="ARBA00007405"/>
    </source>
</evidence>
<dbReference type="GO" id="GO:0000166">
    <property type="term" value="F:nucleotide binding"/>
    <property type="evidence" value="ECO:0007669"/>
    <property type="project" value="UniProtKB-KW"/>
</dbReference>
<feature type="domain" description="TSCPD" evidence="17">
    <location>
        <begin position="745"/>
        <end position="846"/>
    </location>
</feature>
<evidence type="ECO:0000256" key="11">
    <source>
        <dbReference type="ARBA" id="ARBA00025437"/>
    </source>
</evidence>
<dbReference type="PANTHER" id="PTHR43371:SF1">
    <property type="entry name" value="RIBONUCLEOSIDE-DIPHOSPHATE REDUCTASE"/>
    <property type="match status" value="1"/>
</dbReference>
<dbReference type="Pfam" id="PF08471">
    <property type="entry name" value="Ribonuc_red_2_N"/>
    <property type="match status" value="1"/>
</dbReference>
<feature type="domain" description="Ribonucleotide reductase large subunit C-terminal" evidence="15">
    <location>
        <begin position="169"/>
        <end position="710"/>
    </location>
</feature>
<reference evidence="18 19" key="1">
    <citation type="journal article" date="2019" name="Nat. Microbiol.">
        <title>Mediterranean grassland soil C-N compound turnover is dependent on rainfall and depth, and is mediated by genomically divergent microorganisms.</title>
        <authorList>
            <person name="Diamond S."/>
            <person name="Andeer P.F."/>
            <person name="Li Z."/>
            <person name="Crits-Christoph A."/>
            <person name="Burstein D."/>
            <person name="Anantharaman K."/>
            <person name="Lane K.R."/>
            <person name="Thomas B.C."/>
            <person name="Pan C."/>
            <person name="Northen T.R."/>
            <person name="Banfield J.F."/>
        </authorList>
    </citation>
    <scope>NUCLEOTIDE SEQUENCE [LARGE SCALE GENOMIC DNA]</scope>
    <source>
        <strain evidence="18">WS_1</strain>
    </source>
</reference>
<evidence type="ECO:0000256" key="3">
    <source>
        <dbReference type="ARBA" id="ARBA00012274"/>
    </source>
</evidence>
<evidence type="ECO:0000256" key="4">
    <source>
        <dbReference type="ARBA" id="ARBA00014409"/>
    </source>
</evidence>
<evidence type="ECO:0000256" key="13">
    <source>
        <dbReference type="RuleBase" id="RU364064"/>
    </source>
</evidence>
<keyword evidence="6 13" id="KW-0237">DNA synthesis</keyword>
<name>A0A538SD03_UNCEI</name>
<evidence type="ECO:0000256" key="9">
    <source>
        <dbReference type="ARBA" id="ARBA00023157"/>
    </source>
</evidence>
<keyword evidence="8 13" id="KW-0560">Oxidoreductase</keyword>
<dbReference type="GO" id="GO:0004748">
    <property type="term" value="F:ribonucleoside-diphosphate reductase activity, thioredoxin disulfide as acceptor"/>
    <property type="evidence" value="ECO:0007669"/>
    <property type="project" value="UniProtKB-EC"/>
</dbReference>
<dbReference type="InterPro" id="IPR000788">
    <property type="entry name" value="RNR_lg_C"/>
</dbReference>
<keyword evidence="9" id="KW-1015">Disulfide bond</keyword>
<evidence type="ECO:0000256" key="8">
    <source>
        <dbReference type="ARBA" id="ARBA00023002"/>
    </source>
</evidence>
<dbReference type="EMBL" id="VBOR01000059">
    <property type="protein sequence ID" value="TMQ49236.1"/>
    <property type="molecule type" value="Genomic_DNA"/>
</dbReference>
<dbReference type="EC" id="1.17.4.1" evidence="3 13"/>
<evidence type="ECO:0000259" key="16">
    <source>
        <dbReference type="Pfam" id="PF08471"/>
    </source>
</evidence>
<dbReference type="Pfam" id="PF12637">
    <property type="entry name" value="TSCPD"/>
    <property type="match status" value="1"/>
</dbReference>
<dbReference type="GO" id="GO:0050897">
    <property type="term" value="F:cobalt ion binding"/>
    <property type="evidence" value="ECO:0007669"/>
    <property type="project" value="InterPro"/>
</dbReference>
<dbReference type="PANTHER" id="PTHR43371">
    <property type="entry name" value="VITAMIN B12-DEPENDENT RIBONUCLEOTIDE REDUCTASE"/>
    <property type="match status" value="1"/>
</dbReference>
<dbReference type="Gene3D" id="3.20.70.20">
    <property type="match status" value="1"/>
</dbReference>
<dbReference type="Pfam" id="PF02867">
    <property type="entry name" value="Ribonuc_red_lgC"/>
    <property type="match status" value="1"/>
</dbReference>
<dbReference type="InterPro" id="IPR024434">
    <property type="entry name" value="TSCPD_dom"/>
</dbReference>
<dbReference type="InterPro" id="IPR050862">
    <property type="entry name" value="RdRp_reductase_class-2"/>
</dbReference>
<accession>A0A538SD03</accession>
<feature type="region of interest" description="Disordered" evidence="14">
    <location>
        <begin position="716"/>
        <end position="748"/>
    </location>
</feature>
<dbReference type="SUPFAM" id="SSF51998">
    <property type="entry name" value="PFL-like glycyl radical enzymes"/>
    <property type="match status" value="1"/>
</dbReference>
<dbReference type="GO" id="GO:0071897">
    <property type="term" value="P:DNA biosynthetic process"/>
    <property type="evidence" value="ECO:0007669"/>
    <property type="project" value="UniProtKB-KW"/>
</dbReference>
<sequence length="936" mass="102058">MERELGSSGMATMEGRTGMSVQGKQDFGVEKKGGLRFPRVFTRAGQDPFDEVEWELRTAVISSETGQAVFEQRDVEFPKFWSQMATNVVASKYFRGQIGTPQREYSVKQLIGRVVHTIAGWGRKQGYFASDVDAQSFSDELTYLLLHQKASFNSPVWFNCGVETKPQCSACFINSVSDTMEGILNLAKTEGLLFKWGSGTGTNFSSLRSSKEHIQGGGTASGPVSFMKGFDAFAGVIKSGGRTRRAAKMVILNIDHPDIIEFIKCKAEEEKKAWTLIDAGYDPSLNGPAYASIFFQNSNNSVRVSDEYMKALEKDAAWQTKAVVTGEAVDTYKARDLMNMIAEAAHQCGDPGIQFDTTNNDWNTCANTARLNATNPCSEFSFLDDTACNLSSLNLMQFLRPDKTFDTDSYKHGVETMILAQEIIVDNASYPTATIERNSHDYRPLGLGYANLGALLMSWGIPYDSDSGRAVAAALTALMHGHAYATSARIAAVTGPFPGFQKNREPMLRVIQKHRAHIEGINTKSLPRDFRDIMEPIRTIWEECYTLGAEYGYRNSQVTVIAPTGTIAFMMDCDTTGIEPDIALVKYKKLSGGGMLKIVNNTVPEALRRLGYGEEAVDAIVKYVDEHETIEGAPGLKDEHLPVFDCAFKPKNGTRTIQPMGHIRMMEAVQPFISGAISKTVNMPESATPSDIADAYVAAWKAGLKAIAIYRDGSKRSQPLSTAKEDRGAAVPVAAPPQSRRKRLPDERKSITHKFSVAGHDGYITVGMYDDGTPGEIFIVMAKAGSTHSGAMDSFATAVSLGLQHGVPLQLFVNKFSHVRFEPHGFTKNPDIPIAKSIVDYLFRWLGIKFLGYAPASVAHETAKEDPLEAGGVQAVADSQLSLINGGNGHGQEALEDDRSFVSQQDAPPCSDCGAIMVRRGACYSCLNCGATSGCA</sequence>
<dbReference type="NCBIfam" id="NF005122">
    <property type="entry name" value="PRK06556.1"/>
    <property type="match status" value="1"/>
</dbReference>
<evidence type="ECO:0000259" key="15">
    <source>
        <dbReference type="Pfam" id="PF02867"/>
    </source>
</evidence>
<evidence type="ECO:0000313" key="18">
    <source>
        <dbReference type="EMBL" id="TMQ49236.1"/>
    </source>
</evidence>
<evidence type="ECO:0000256" key="6">
    <source>
        <dbReference type="ARBA" id="ARBA00022634"/>
    </source>
</evidence>
<dbReference type="PRINTS" id="PR01183">
    <property type="entry name" value="RIBORDTASEM1"/>
</dbReference>
<evidence type="ECO:0000256" key="7">
    <source>
        <dbReference type="ARBA" id="ARBA00022741"/>
    </source>
</evidence>
<evidence type="ECO:0000256" key="14">
    <source>
        <dbReference type="SAM" id="MobiDB-lite"/>
    </source>
</evidence>
<comment type="similarity">
    <text evidence="2 13">Belongs to the ribonucleoside diphosphate reductase class-2 family.</text>
</comment>
<evidence type="ECO:0000313" key="19">
    <source>
        <dbReference type="Proteomes" id="UP000316292"/>
    </source>
</evidence>
<feature type="domain" description="Ribonucleotide reductase class II vitamin B12-dependent N-terminal" evidence="16">
    <location>
        <begin position="57"/>
        <end position="148"/>
    </location>
</feature>
<dbReference type="CDD" id="cd02888">
    <property type="entry name" value="RNR_II_dimer"/>
    <property type="match status" value="1"/>
</dbReference>
<organism evidence="18 19">
    <name type="scientific">Eiseniibacteriota bacterium</name>
    <dbReference type="NCBI Taxonomy" id="2212470"/>
    <lineage>
        <taxon>Bacteria</taxon>
        <taxon>Candidatus Eiseniibacteriota</taxon>
    </lineage>
</organism>
<evidence type="ECO:0000256" key="12">
    <source>
        <dbReference type="ARBA" id="ARBA00047754"/>
    </source>
</evidence>
<comment type="caution">
    <text evidence="18">The sequence shown here is derived from an EMBL/GenBank/DDBJ whole genome shotgun (WGS) entry which is preliminary data.</text>
</comment>
<comment type="function">
    <text evidence="11 13">Catalyzes the reduction of ribonucleotides to deoxyribonucleotides. May function to provide a pool of deoxyribonucleotide precursors for DNA repair during oxygen limitation and/or for immediate growth after restoration of oxygen.</text>
</comment>
<evidence type="ECO:0000256" key="5">
    <source>
        <dbReference type="ARBA" id="ARBA00022628"/>
    </source>
</evidence>
<proteinExistence type="inferred from homology"/>
<dbReference type="GO" id="GO:0031419">
    <property type="term" value="F:cobalamin binding"/>
    <property type="evidence" value="ECO:0007669"/>
    <property type="project" value="UniProtKB-KW"/>
</dbReference>
<comment type="cofactor">
    <cofactor evidence="1 13">
        <name>adenosylcob(III)alamin</name>
        <dbReference type="ChEBI" id="CHEBI:18408"/>
    </cofactor>
</comment>
<keyword evidence="10 13" id="KW-0170">Cobalt</keyword>
<dbReference type="Proteomes" id="UP000316292">
    <property type="component" value="Unassembled WGS sequence"/>
</dbReference>
<gene>
    <name evidence="18" type="ORF">E6K71_05315</name>
</gene>